<name>A0ABV3TW88_9GAMM</name>
<feature type="signal peptide" evidence="1">
    <location>
        <begin position="1"/>
        <end position="18"/>
    </location>
</feature>
<keyword evidence="1" id="KW-0732">Signal</keyword>
<keyword evidence="3" id="KW-1185">Reference proteome</keyword>
<proteinExistence type="predicted"/>
<protein>
    <submittedName>
        <fullName evidence="2">Uncharacterized protein</fullName>
    </submittedName>
</protein>
<feature type="chain" id="PRO_5045415005" evidence="1">
    <location>
        <begin position="19"/>
        <end position="139"/>
    </location>
</feature>
<dbReference type="RefSeq" id="WP_368375545.1">
    <property type="nucleotide sequence ID" value="NZ_JBFRYB010000001.1"/>
</dbReference>
<organism evidence="2 3">
    <name type="scientific">Zhongshania arctica</name>
    <dbReference type="NCBI Taxonomy" id="3238302"/>
    <lineage>
        <taxon>Bacteria</taxon>
        <taxon>Pseudomonadati</taxon>
        <taxon>Pseudomonadota</taxon>
        <taxon>Gammaproteobacteria</taxon>
        <taxon>Cellvibrionales</taxon>
        <taxon>Spongiibacteraceae</taxon>
        <taxon>Zhongshania</taxon>
    </lineage>
</organism>
<evidence type="ECO:0000313" key="2">
    <source>
        <dbReference type="EMBL" id="MEX1665442.1"/>
    </source>
</evidence>
<reference evidence="2 3" key="1">
    <citation type="journal article" date="2011" name="Int. J. Syst. Evol. Microbiol.">
        <title>Zhongshania antarctica gen. nov., sp. nov. and Zhongshania guokunii sp. nov., gammaproteobacteria respectively isolated from coastal attached (fast) ice and surface seawater of the Antarctic.</title>
        <authorList>
            <person name="Li H.J."/>
            <person name="Zhang X.Y."/>
            <person name="Chen C.X."/>
            <person name="Zhang Y.J."/>
            <person name="Gao Z.M."/>
            <person name="Yu Y."/>
            <person name="Chen X.L."/>
            <person name="Chen B."/>
            <person name="Zhang Y.Z."/>
        </authorList>
    </citation>
    <scope>NUCLEOTIDE SEQUENCE [LARGE SCALE GENOMIC DNA]</scope>
    <source>
        <strain evidence="2 3">R06B22</strain>
    </source>
</reference>
<gene>
    <name evidence="2" type="ORF">AB4875_08060</name>
</gene>
<dbReference type="EMBL" id="JBFRYB010000001">
    <property type="protein sequence ID" value="MEX1665442.1"/>
    <property type="molecule type" value="Genomic_DNA"/>
</dbReference>
<evidence type="ECO:0000256" key="1">
    <source>
        <dbReference type="SAM" id="SignalP"/>
    </source>
</evidence>
<evidence type="ECO:0000313" key="3">
    <source>
        <dbReference type="Proteomes" id="UP001557484"/>
    </source>
</evidence>
<comment type="caution">
    <text evidence="2">The sequence shown here is derived from an EMBL/GenBank/DDBJ whole genome shotgun (WGS) entry which is preliminary data.</text>
</comment>
<dbReference type="Proteomes" id="UP001557484">
    <property type="component" value="Unassembled WGS sequence"/>
</dbReference>
<accession>A0ABV3TW88</accession>
<sequence length="139" mass="15315">MKSLLFILAITLSTATFAKEAIVESGFKAFKEGGANAAWPAWAKGGPLDGSKELIAQASQFGTIAAYYGNYVSHEYISEIKLGDNNKVLYVIMNMDSGPLYGAFYLYKLPSGNWSVPNFMFHMQAQQVWPQCMYSVCGE</sequence>